<name>A0ABU2ZGX7_9SPHN</name>
<reference evidence="1 2" key="1">
    <citation type="submission" date="2023-09" db="EMBL/GenBank/DDBJ databases">
        <authorList>
            <person name="Rey-Velasco X."/>
        </authorList>
    </citation>
    <scope>NUCLEOTIDE SEQUENCE [LARGE SCALE GENOMIC DNA]</scope>
    <source>
        <strain evidence="1 2">F390</strain>
    </source>
</reference>
<dbReference type="InterPro" id="IPR013078">
    <property type="entry name" value="His_Pase_superF_clade-1"/>
</dbReference>
<dbReference type="SUPFAM" id="SSF53254">
    <property type="entry name" value="Phosphoglycerate mutase-like"/>
    <property type="match status" value="1"/>
</dbReference>
<gene>
    <name evidence="1" type="ORF">RM533_06550</name>
</gene>
<evidence type="ECO:0000313" key="1">
    <source>
        <dbReference type="EMBL" id="MDT0575842.1"/>
    </source>
</evidence>
<dbReference type="CDD" id="cd07067">
    <property type="entry name" value="HP_PGM_like"/>
    <property type="match status" value="1"/>
</dbReference>
<dbReference type="PANTHER" id="PTHR48100">
    <property type="entry name" value="BROAD-SPECIFICITY PHOSPHATASE YOR283W-RELATED"/>
    <property type="match status" value="1"/>
</dbReference>
<evidence type="ECO:0000313" key="2">
    <source>
        <dbReference type="Proteomes" id="UP001259803"/>
    </source>
</evidence>
<keyword evidence="2" id="KW-1185">Reference proteome</keyword>
<comment type="caution">
    <text evidence="1">The sequence shown here is derived from an EMBL/GenBank/DDBJ whole genome shotgun (WGS) entry which is preliminary data.</text>
</comment>
<sequence>MTGTATVLLIRHAAHGQLGRVLSGRTPDLALSEQGLAQAEALAERLSSAGLDVVQSSPLLRARQTADALARRCGTGTAIMDGLQEIDFGGWTGRNFADLEDDAGWQHWNSARAVAIPPGGEAMTGVQGRVMAHLRETALRHAGQVIAMVSHCDVIRAAIAGILGLPLDHVLRFDINPASISRVVVGDWGARVMSMNEEAG</sequence>
<keyword evidence="1" id="KW-0378">Hydrolase</keyword>
<dbReference type="InterPro" id="IPR029033">
    <property type="entry name" value="His_PPase_superfam"/>
</dbReference>
<dbReference type="Gene3D" id="3.40.50.1240">
    <property type="entry name" value="Phosphoglycerate mutase-like"/>
    <property type="match status" value="1"/>
</dbReference>
<protein>
    <submittedName>
        <fullName evidence="1">Histidine phosphatase family protein</fullName>
        <ecNumber evidence="1">3.1.3.-</ecNumber>
    </submittedName>
</protein>
<dbReference type="EMBL" id="JAVRHS010000003">
    <property type="protein sequence ID" value="MDT0575842.1"/>
    <property type="molecule type" value="Genomic_DNA"/>
</dbReference>
<dbReference type="GO" id="GO:0016787">
    <property type="term" value="F:hydrolase activity"/>
    <property type="evidence" value="ECO:0007669"/>
    <property type="project" value="UniProtKB-KW"/>
</dbReference>
<proteinExistence type="predicted"/>
<dbReference type="Pfam" id="PF00300">
    <property type="entry name" value="His_Phos_1"/>
    <property type="match status" value="1"/>
</dbReference>
<dbReference type="SMART" id="SM00855">
    <property type="entry name" value="PGAM"/>
    <property type="match status" value="1"/>
</dbReference>
<dbReference type="RefSeq" id="WP_311340430.1">
    <property type="nucleotide sequence ID" value="NZ_JAVRHS010000003.1"/>
</dbReference>
<dbReference type="InterPro" id="IPR050275">
    <property type="entry name" value="PGM_Phosphatase"/>
</dbReference>
<dbReference type="EC" id="3.1.3.-" evidence="1"/>
<accession>A0ABU2ZGX7</accession>
<dbReference type="Proteomes" id="UP001259803">
    <property type="component" value="Unassembled WGS sequence"/>
</dbReference>
<organism evidence="1 2">
    <name type="scientific">Croceicoccus esteveae</name>
    <dbReference type="NCBI Taxonomy" id="3075597"/>
    <lineage>
        <taxon>Bacteria</taxon>
        <taxon>Pseudomonadati</taxon>
        <taxon>Pseudomonadota</taxon>
        <taxon>Alphaproteobacteria</taxon>
        <taxon>Sphingomonadales</taxon>
        <taxon>Erythrobacteraceae</taxon>
        <taxon>Croceicoccus</taxon>
    </lineage>
</organism>
<dbReference type="PANTHER" id="PTHR48100:SF2">
    <property type="entry name" value="CONSERVED PROTEIN"/>
    <property type="match status" value="1"/>
</dbReference>